<dbReference type="Gene3D" id="2.40.70.10">
    <property type="entry name" value="Acid Proteases"/>
    <property type="match status" value="2"/>
</dbReference>
<dbReference type="AlphaFoldDB" id="A0ABD1INJ7"/>
<evidence type="ECO:0000259" key="12">
    <source>
        <dbReference type="PROSITE" id="PS50015"/>
    </source>
</evidence>
<feature type="domain" description="Saposin B-type" evidence="12">
    <location>
        <begin position="185"/>
        <end position="225"/>
    </location>
</feature>
<accession>A0ABD1INJ7</accession>
<dbReference type="GO" id="GO:0006508">
    <property type="term" value="P:proteolysis"/>
    <property type="evidence" value="ECO:0007669"/>
    <property type="project" value="UniProtKB-KW"/>
</dbReference>
<keyword evidence="8" id="KW-0865">Zymogen</keyword>
<dbReference type="GO" id="GO:0005773">
    <property type="term" value="C:vacuole"/>
    <property type="evidence" value="ECO:0007669"/>
    <property type="project" value="UniProtKB-SubCell"/>
</dbReference>
<evidence type="ECO:0000313" key="14">
    <source>
        <dbReference type="EMBL" id="KAL1569882.1"/>
    </source>
</evidence>
<evidence type="ECO:0000313" key="15">
    <source>
        <dbReference type="Proteomes" id="UP001567538"/>
    </source>
</evidence>
<dbReference type="InterPro" id="IPR021109">
    <property type="entry name" value="Peptidase_aspartic_dom_sf"/>
</dbReference>
<dbReference type="InterPro" id="IPR008139">
    <property type="entry name" value="SaposinB_dom"/>
</dbReference>
<dbReference type="FunFam" id="1.10.225.10:FF:000001">
    <property type="entry name" value="Aspartic proteinase A1"/>
    <property type="match status" value="1"/>
</dbReference>
<name>A0ABD1INJ7_SALDI</name>
<dbReference type="InterPro" id="IPR001969">
    <property type="entry name" value="Aspartic_peptidase_AS"/>
</dbReference>
<evidence type="ECO:0000256" key="7">
    <source>
        <dbReference type="ARBA" id="ARBA00022801"/>
    </source>
</evidence>
<dbReference type="PANTHER" id="PTHR47966">
    <property type="entry name" value="BETA-SITE APP-CLEAVING ENZYME, ISOFORM A-RELATED"/>
    <property type="match status" value="1"/>
</dbReference>
<dbReference type="Pfam" id="PF00026">
    <property type="entry name" value="Asp"/>
    <property type="match status" value="1"/>
</dbReference>
<comment type="caution">
    <text evidence="14">The sequence shown here is derived from an EMBL/GenBank/DDBJ whole genome shotgun (WGS) entry which is preliminary data.</text>
</comment>
<dbReference type="EC" id="3.4.23.40" evidence="14"/>
<gene>
    <name evidence="14" type="ORF">AAHA92_01302</name>
</gene>
<keyword evidence="15" id="KW-1185">Reference proteome</keyword>
<dbReference type="InterPro" id="IPR007856">
    <property type="entry name" value="SapB_1"/>
</dbReference>
<keyword evidence="3" id="KW-0926">Vacuole</keyword>
<sequence length="377" mass="40504">MFCTCFHDSGKSCSISYGSGSIAGFFSQDNVEVGDVVVKDQVFIEATKEGSLTFVVAKFDGILGLGFQEISVGDAVPVWYNMVNQDLVEEQIFSFWLSSDPEAEVGGEIIFGGLDPNHYKGNHSYVPVTEKGYWQFEMGDFLVGNLSTGLCDGGCAAIVDSGTSLCTGPTAVITQINHAIGAEGVVSAECKTLVSQYGEMIWELLVSGAQPDAICSQIGLCFSNGAQSVSSNIEMVVGKESTETVGEDALCTACEMAVVWMKSQLKNEGVKDKVIEYVNQLCDRIPSPGGQSIIDCNSLQNMRNVTFTIGGKPYVLTPEQYILKVDQGSSAICMSGFMALDVAPPRGPLWILGDVFMRPYHTVFDYGNLRLGFAESA</sequence>
<feature type="domain" description="Saposin B-type" evidence="12">
    <location>
        <begin position="247"/>
        <end position="288"/>
    </location>
</feature>
<keyword evidence="5" id="KW-0732">Signal</keyword>
<dbReference type="GO" id="GO:0004190">
    <property type="term" value="F:aspartic-type endopeptidase activity"/>
    <property type="evidence" value="ECO:0007669"/>
    <property type="project" value="UniProtKB-KW"/>
</dbReference>
<reference evidence="14 15" key="1">
    <citation type="submission" date="2024-06" db="EMBL/GenBank/DDBJ databases">
        <title>A chromosome level genome sequence of Diviner's sage (Salvia divinorum).</title>
        <authorList>
            <person name="Ford S.A."/>
            <person name="Ro D.-K."/>
            <person name="Ness R.W."/>
            <person name="Phillips M.A."/>
        </authorList>
    </citation>
    <scope>NUCLEOTIDE SEQUENCE [LARGE SCALE GENOMIC DNA]</scope>
    <source>
        <strain evidence="14">SAF-2024a</strain>
        <tissue evidence="14">Leaf</tissue>
    </source>
</reference>
<evidence type="ECO:0000256" key="1">
    <source>
        <dbReference type="ARBA" id="ARBA00004116"/>
    </source>
</evidence>
<dbReference type="Gene3D" id="1.10.225.10">
    <property type="entry name" value="Saposin-like"/>
    <property type="match status" value="1"/>
</dbReference>
<keyword evidence="10" id="KW-0325">Glycoprotein</keyword>
<evidence type="ECO:0000256" key="10">
    <source>
        <dbReference type="ARBA" id="ARBA00023180"/>
    </source>
</evidence>
<feature type="domain" description="Peptidase A1" evidence="13">
    <location>
        <begin position="1"/>
        <end position="374"/>
    </location>
</feature>
<keyword evidence="9" id="KW-1015">Disulfide bond</keyword>
<dbReference type="SUPFAM" id="SSF50630">
    <property type="entry name" value="Acid proteases"/>
    <property type="match status" value="1"/>
</dbReference>
<keyword evidence="7 11" id="KW-0378">Hydrolase</keyword>
<evidence type="ECO:0000256" key="4">
    <source>
        <dbReference type="ARBA" id="ARBA00022670"/>
    </source>
</evidence>
<evidence type="ECO:0000256" key="3">
    <source>
        <dbReference type="ARBA" id="ARBA00022554"/>
    </source>
</evidence>
<dbReference type="PROSITE" id="PS51767">
    <property type="entry name" value="PEPTIDASE_A1"/>
    <property type="match status" value="1"/>
</dbReference>
<evidence type="ECO:0000256" key="8">
    <source>
        <dbReference type="ARBA" id="ARBA00023145"/>
    </source>
</evidence>
<dbReference type="FunFam" id="2.40.70.10:FF:000044">
    <property type="entry name" value="Lysosomal aspartic protease"/>
    <property type="match status" value="1"/>
</dbReference>
<dbReference type="PRINTS" id="PR00792">
    <property type="entry name" value="PEPSIN"/>
</dbReference>
<dbReference type="Proteomes" id="UP001567538">
    <property type="component" value="Unassembled WGS sequence"/>
</dbReference>
<dbReference type="InterPro" id="IPR008138">
    <property type="entry name" value="SapB_2"/>
</dbReference>
<evidence type="ECO:0000259" key="13">
    <source>
        <dbReference type="PROSITE" id="PS51767"/>
    </source>
</evidence>
<dbReference type="Pfam" id="PF03489">
    <property type="entry name" value="SapB_2"/>
    <property type="match status" value="1"/>
</dbReference>
<evidence type="ECO:0000256" key="5">
    <source>
        <dbReference type="ARBA" id="ARBA00022729"/>
    </source>
</evidence>
<comment type="subcellular location">
    <subcellularLocation>
        <location evidence="1">Vacuole</location>
    </subcellularLocation>
</comment>
<dbReference type="SUPFAM" id="SSF47862">
    <property type="entry name" value="Saposin"/>
    <property type="match status" value="1"/>
</dbReference>
<keyword evidence="4 11" id="KW-0645">Protease</keyword>
<keyword evidence="6 11" id="KW-0064">Aspartyl protease</keyword>
<comment type="similarity">
    <text evidence="2 11">Belongs to the peptidase A1 family.</text>
</comment>
<evidence type="ECO:0000256" key="6">
    <source>
        <dbReference type="ARBA" id="ARBA00022750"/>
    </source>
</evidence>
<evidence type="ECO:0000256" key="11">
    <source>
        <dbReference type="RuleBase" id="RU000454"/>
    </source>
</evidence>
<dbReference type="EMBL" id="JBEAFC010000001">
    <property type="protein sequence ID" value="KAL1569882.1"/>
    <property type="molecule type" value="Genomic_DNA"/>
</dbReference>
<organism evidence="14 15">
    <name type="scientific">Salvia divinorum</name>
    <name type="common">Maria pastora</name>
    <name type="synonym">Diviner's sage</name>
    <dbReference type="NCBI Taxonomy" id="28513"/>
    <lineage>
        <taxon>Eukaryota</taxon>
        <taxon>Viridiplantae</taxon>
        <taxon>Streptophyta</taxon>
        <taxon>Embryophyta</taxon>
        <taxon>Tracheophyta</taxon>
        <taxon>Spermatophyta</taxon>
        <taxon>Magnoliopsida</taxon>
        <taxon>eudicotyledons</taxon>
        <taxon>Gunneridae</taxon>
        <taxon>Pentapetalae</taxon>
        <taxon>asterids</taxon>
        <taxon>lamiids</taxon>
        <taxon>Lamiales</taxon>
        <taxon>Lamiaceae</taxon>
        <taxon>Nepetoideae</taxon>
        <taxon>Mentheae</taxon>
        <taxon>Salviinae</taxon>
        <taxon>Salvia</taxon>
        <taxon>Salvia subgen. Calosphace</taxon>
    </lineage>
</organism>
<protein>
    <submittedName>
        <fullName evidence="14">Phytepsin</fullName>
        <ecNumber evidence="14">3.4.23.40</ecNumber>
    </submittedName>
</protein>
<dbReference type="InterPro" id="IPR001461">
    <property type="entry name" value="Aspartic_peptidase_A1"/>
</dbReference>
<evidence type="ECO:0000256" key="2">
    <source>
        <dbReference type="ARBA" id="ARBA00007447"/>
    </source>
</evidence>
<dbReference type="PROSITE" id="PS00141">
    <property type="entry name" value="ASP_PROTEASE"/>
    <property type="match status" value="1"/>
</dbReference>
<dbReference type="PANTHER" id="PTHR47966:SF28">
    <property type="entry name" value="OS01G0290000 PROTEIN"/>
    <property type="match status" value="1"/>
</dbReference>
<dbReference type="PROSITE" id="PS50015">
    <property type="entry name" value="SAP_B"/>
    <property type="match status" value="2"/>
</dbReference>
<dbReference type="Pfam" id="PF05184">
    <property type="entry name" value="SapB_1"/>
    <property type="match status" value="1"/>
</dbReference>
<evidence type="ECO:0000256" key="9">
    <source>
        <dbReference type="ARBA" id="ARBA00023157"/>
    </source>
</evidence>
<dbReference type="FunFam" id="2.40.70.10:FF:000115">
    <property type="entry name" value="Lysosomal aspartic protease"/>
    <property type="match status" value="1"/>
</dbReference>
<dbReference type="InterPro" id="IPR033121">
    <property type="entry name" value="PEPTIDASE_A1"/>
</dbReference>
<dbReference type="InterPro" id="IPR011001">
    <property type="entry name" value="Saposin-like"/>
</dbReference>
<proteinExistence type="inferred from homology"/>